<dbReference type="AlphaFoldDB" id="A0A5D0ML71"/>
<dbReference type="InterPro" id="IPR008181">
    <property type="entry name" value="dUTPase"/>
</dbReference>
<protein>
    <recommendedName>
        <fullName evidence="5">Deoxyuridine 5'-triphosphate nucleotidohydrolase</fullName>
        <shortName evidence="5">dUTPase</shortName>
        <ecNumber evidence="5">3.6.1.23</ecNumber>
    </recommendedName>
    <alternativeName>
        <fullName evidence="5">dUTP pyrophosphatase</fullName>
    </alternativeName>
</protein>
<dbReference type="InterPro" id="IPR033704">
    <property type="entry name" value="dUTPase_trimeric"/>
</dbReference>
<gene>
    <name evidence="5" type="primary">dut</name>
    <name evidence="7" type="ORF">FXF47_01220</name>
</gene>
<comment type="catalytic activity">
    <reaction evidence="4 5">
        <text>dUTP + H2O = dUMP + diphosphate + H(+)</text>
        <dbReference type="Rhea" id="RHEA:10248"/>
        <dbReference type="ChEBI" id="CHEBI:15377"/>
        <dbReference type="ChEBI" id="CHEBI:15378"/>
        <dbReference type="ChEBI" id="CHEBI:33019"/>
        <dbReference type="ChEBI" id="CHEBI:61555"/>
        <dbReference type="ChEBI" id="CHEBI:246422"/>
        <dbReference type="EC" id="3.6.1.23"/>
    </reaction>
</comment>
<dbReference type="GO" id="GO:0006226">
    <property type="term" value="P:dUMP biosynthetic process"/>
    <property type="evidence" value="ECO:0007669"/>
    <property type="project" value="UniProtKB-UniRule"/>
</dbReference>
<dbReference type="GO" id="GO:0046081">
    <property type="term" value="P:dUTP catabolic process"/>
    <property type="evidence" value="ECO:0007669"/>
    <property type="project" value="InterPro"/>
</dbReference>
<dbReference type="NCBIfam" id="NF001862">
    <property type="entry name" value="PRK00601.1"/>
    <property type="match status" value="1"/>
</dbReference>
<feature type="domain" description="dUTPase-like" evidence="6">
    <location>
        <begin position="17"/>
        <end position="146"/>
    </location>
</feature>
<dbReference type="CDD" id="cd07557">
    <property type="entry name" value="trimeric_dUTPase"/>
    <property type="match status" value="1"/>
</dbReference>
<dbReference type="GO" id="GO:0004170">
    <property type="term" value="F:dUTP diphosphatase activity"/>
    <property type="evidence" value="ECO:0007669"/>
    <property type="project" value="UniProtKB-UniRule"/>
</dbReference>
<name>A0A5D0ML71_9BACT</name>
<keyword evidence="3 5" id="KW-0546">Nucleotide metabolism</keyword>
<proteinExistence type="inferred from homology"/>
<reference evidence="7" key="1">
    <citation type="submission" date="2019-08" db="EMBL/GenBank/DDBJ databases">
        <title>Genomic characterization of a novel candidate phylum (ARYD3) from a high temperature, high salinity tertiary oil reservoir in north central Oklahoma, USA.</title>
        <authorList>
            <person name="Youssef N.H."/>
            <person name="Yadav A."/>
            <person name="Elshahed M.S."/>
        </authorList>
    </citation>
    <scope>NUCLEOTIDE SEQUENCE [LARGE SCALE GENOMIC DNA]</scope>
    <source>
        <strain evidence="7">ARYD3</strain>
    </source>
</reference>
<dbReference type="EMBL" id="VSIX01000012">
    <property type="protein sequence ID" value="TYB31988.1"/>
    <property type="molecule type" value="Genomic_DNA"/>
</dbReference>
<feature type="binding site" evidence="5">
    <location>
        <position position="80"/>
    </location>
    <ligand>
        <name>substrate</name>
    </ligand>
</feature>
<feature type="binding site" evidence="5">
    <location>
        <begin position="67"/>
        <end position="69"/>
    </location>
    <ligand>
        <name>substrate</name>
    </ligand>
</feature>
<dbReference type="InterPro" id="IPR036157">
    <property type="entry name" value="dUTPase-like_sf"/>
</dbReference>
<dbReference type="HAMAP" id="MF_00116">
    <property type="entry name" value="dUTPase_bact"/>
    <property type="match status" value="1"/>
</dbReference>
<evidence type="ECO:0000256" key="5">
    <source>
        <dbReference type="HAMAP-Rule" id="MF_00116"/>
    </source>
</evidence>
<evidence type="ECO:0000259" key="6">
    <source>
        <dbReference type="Pfam" id="PF00692"/>
    </source>
</evidence>
<dbReference type="Gene3D" id="2.70.40.10">
    <property type="match status" value="1"/>
</dbReference>
<evidence type="ECO:0000256" key="2">
    <source>
        <dbReference type="ARBA" id="ARBA00022801"/>
    </source>
</evidence>
<keyword evidence="8" id="KW-1185">Reference proteome</keyword>
<accession>A0A5D0ML71</accession>
<feature type="binding site" evidence="5">
    <location>
        <begin position="84"/>
        <end position="86"/>
    </location>
    <ligand>
        <name>substrate</name>
    </ligand>
</feature>
<dbReference type="Pfam" id="PF00692">
    <property type="entry name" value="dUTPase"/>
    <property type="match status" value="1"/>
</dbReference>
<dbReference type="UniPathway" id="UPA00610">
    <property type="reaction ID" value="UER00666"/>
</dbReference>
<evidence type="ECO:0000256" key="1">
    <source>
        <dbReference type="ARBA" id="ARBA00006581"/>
    </source>
</evidence>
<sequence>MDNVEVKVYKNENFSGIKLPKYMTEHSSGMDIYAAEDKLIPQGNVELIKTGLHVEVPEGYEIQIRPRSGLALKKGITILNSPGTIDSDYRGEIGIILANLGSKDFKVKKGLRIAQMVLSKVYKIDWKEVDDLNKTERNEGGFGHTGV</sequence>
<dbReference type="SUPFAM" id="SSF51283">
    <property type="entry name" value="dUTPase-like"/>
    <property type="match status" value="1"/>
</dbReference>
<comment type="cofactor">
    <cofactor evidence="5">
        <name>Mg(2+)</name>
        <dbReference type="ChEBI" id="CHEBI:18420"/>
    </cofactor>
</comment>
<comment type="caution">
    <text evidence="7">The sequence shown here is derived from an EMBL/GenBank/DDBJ whole genome shotgun (WGS) entry which is preliminary data.</text>
</comment>
<dbReference type="GO" id="GO:0000287">
    <property type="term" value="F:magnesium ion binding"/>
    <property type="evidence" value="ECO:0007669"/>
    <property type="project" value="UniProtKB-UniRule"/>
</dbReference>
<evidence type="ECO:0000313" key="8">
    <source>
        <dbReference type="Proteomes" id="UP000324143"/>
    </source>
</evidence>
<dbReference type="EC" id="3.6.1.23" evidence="5"/>
<evidence type="ECO:0000256" key="3">
    <source>
        <dbReference type="ARBA" id="ARBA00023080"/>
    </source>
</evidence>
<evidence type="ECO:0000313" key="7">
    <source>
        <dbReference type="EMBL" id="TYB31988.1"/>
    </source>
</evidence>
<dbReference type="PANTHER" id="PTHR11241:SF0">
    <property type="entry name" value="DEOXYURIDINE 5'-TRIPHOSPHATE NUCLEOTIDOHYDROLASE"/>
    <property type="match status" value="1"/>
</dbReference>
<keyword evidence="2 5" id="KW-0378">Hydrolase</keyword>
<evidence type="ECO:0000256" key="4">
    <source>
        <dbReference type="ARBA" id="ARBA00047686"/>
    </source>
</evidence>
<comment type="function">
    <text evidence="5">This enzyme is involved in nucleotide metabolism: it produces dUMP, the immediate precursor of thymidine nucleotides and it decreases the intracellular concentration of dUTP so that uracil cannot be incorporated into DNA.</text>
</comment>
<comment type="similarity">
    <text evidence="1 5">Belongs to the dUTPase family.</text>
</comment>
<keyword evidence="5" id="KW-0460">Magnesium</keyword>
<keyword evidence="5" id="KW-0479">Metal-binding</keyword>
<organism evidence="7 8">
    <name type="scientific">Candidatus Mcinerneyibacterium aminivorans</name>
    <dbReference type="NCBI Taxonomy" id="2703815"/>
    <lineage>
        <taxon>Bacteria</taxon>
        <taxon>Candidatus Macinerneyibacteriota</taxon>
        <taxon>Candidatus Mcinerneyibacteria</taxon>
        <taxon>Candidatus Mcinerneyibacteriales</taxon>
        <taxon>Candidatus Mcinerneyibacteriaceae</taxon>
        <taxon>Candidatus Mcinerneyibacterium</taxon>
    </lineage>
</organism>
<dbReference type="Proteomes" id="UP000324143">
    <property type="component" value="Unassembled WGS sequence"/>
</dbReference>
<comment type="pathway">
    <text evidence="5">Pyrimidine metabolism; dUMP biosynthesis; dUMP from dCTP (dUTP route): step 2/2.</text>
</comment>
<comment type="caution">
    <text evidence="5">Lacks conserved residue(s) required for the propagation of feature annotation.</text>
</comment>
<dbReference type="NCBIfam" id="TIGR00576">
    <property type="entry name" value="dut"/>
    <property type="match status" value="1"/>
</dbReference>
<dbReference type="PANTHER" id="PTHR11241">
    <property type="entry name" value="DEOXYURIDINE 5'-TRIPHOSPHATE NUCLEOTIDOHYDROLASE"/>
    <property type="match status" value="1"/>
</dbReference>
<dbReference type="InterPro" id="IPR029054">
    <property type="entry name" value="dUTPase-like"/>
</dbReference>